<accession>A0ABR0PN24</accession>
<protein>
    <recommendedName>
        <fullName evidence="3">Retrotransposon Copia-like N-terminal domain-containing protein</fullName>
    </recommendedName>
</protein>
<comment type="caution">
    <text evidence="1">The sequence shown here is derived from an EMBL/GenBank/DDBJ whole genome shotgun (WGS) entry which is preliminary data.</text>
</comment>
<gene>
    <name evidence="1" type="ORF">PVK06_020700</name>
</gene>
<dbReference type="EMBL" id="JARKNE010000006">
    <property type="protein sequence ID" value="KAK5825832.1"/>
    <property type="molecule type" value="Genomic_DNA"/>
</dbReference>
<keyword evidence="2" id="KW-1185">Reference proteome</keyword>
<proteinExistence type="predicted"/>
<reference evidence="1 2" key="1">
    <citation type="submission" date="2023-03" db="EMBL/GenBank/DDBJ databases">
        <title>WGS of Gossypium arboreum.</title>
        <authorList>
            <person name="Yu D."/>
        </authorList>
    </citation>
    <scope>NUCLEOTIDE SEQUENCE [LARGE SCALE GENOMIC DNA]</scope>
    <source>
        <tissue evidence="1">Leaf</tissue>
    </source>
</reference>
<evidence type="ECO:0008006" key="3">
    <source>
        <dbReference type="Google" id="ProtNLM"/>
    </source>
</evidence>
<organism evidence="1 2">
    <name type="scientific">Gossypium arboreum</name>
    <name type="common">Tree cotton</name>
    <name type="synonym">Gossypium nanking</name>
    <dbReference type="NCBI Taxonomy" id="29729"/>
    <lineage>
        <taxon>Eukaryota</taxon>
        <taxon>Viridiplantae</taxon>
        <taxon>Streptophyta</taxon>
        <taxon>Embryophyta</taxon>
        <taxon>Tracheophyta</taxon>
        <taxon>Spermatophyta</taxon>
        <taxon>Magnoliopsida</taxon>
        <taxon>eudicotyledons</taxon>
        <taxon>Gunneridae</taxon>
        <taxon>Pentapetalae</taxon>
        <taxon>rosids</taxon>
        <taxon>malvids</taxon>
        <taxon>Malvales</taxon>
        <taxon>Malvaceae</taxon>
        <taxon>Malvoideae</taxon>
        <taxon>Gossypium</taxon>
    </lineage>
</organism>
<name>A0ABR0PN24_GOSAR</name>
<evidence type="ECO:0000313" key="1">
    <source>
        <dbReference type="EMBL" id="KAK5825832.1"/>
    </source>
</evidence>
<evidence type="ECO:0000313" key="2">
    <source>
        <dbReference type="Proteomes" id="UP001358586"/>
    </source>
</evidence>
<sequence length="106" mass="12444">MSTSTNKFILDLSKLEPLNGTDYRRWSQMMVIFFEQLEVYYIFLNPPATEKPRDYATIPKNLDVVATKVKFEKNNKMDTLEKKYGVDNAKGQEICCWRVDQVPNDQ</sequence>
<dbReference type="Proteomes" id="UP001358586">
    <property type="component" value="Chromosome 6"/>
</dbReference>